<evidence type="ECO:0000313" key="4">
    <source>
        <dbReference type="EMBL" id="KAF4302040.1"/>
    </source>
</evidence>
<dbReference type="AlphaFoldDB" id="A0A8H4IJ47"/>
<keyword evidence="1" id="KW-0378">Hydrolase</keyword>
<accession>A0A8H4IJ47</accession>
<comment type="caution">
    <text evidence="4">The sequence shown here is derived from an EMBL/GenBank/DDBJ whole genome shotgun (WGS) entry which is preliminary data.</text>
</comment>
<proteinExistence type="predicted"/>
<keyword evidence="6" id="KW-1185">Reference proteome</keyword>
<dbReference type="EMBL" id="WWBZ02000073">
    <property type="protein sequence ID" value="KAF4302040.1"/>
    <property type="molecule type" value="Genomic_DNA"/>
</dbReference>
<evidence type="ECO:0000313" key="5">
    <source>
        <dbReference type="EMBL" id="KAF4305765.1"/>
    </source>
</evidence>
<evidence type="ECO:0000313" key="6">
    <source>
        <dbReference type="Proteomes" id="UP000572817"/>
    </source>
</evidence>
<evidence type="ECO:0000256" key="1">
    <source>
        <dbReference type="ARBA" id="ARBA00022801"/>
    </source>
</evidence>
<dbReference type="InterPro" id="IPR050300">
    <property type="entry name" value="GDXG_lipolytic_enzyme"/>
</dbReference>
<dbReference type="GO" id="GO:0016787">
    <property type="term" value="F:hydrolase activity"/>
    <property type="evidence" value="ECO:0007669"/>
    <property type="project" value="UniProtKB-KW"/>
</dbReference>
<evidence type="ECO:0000256" key="2">
    <source>
        <dbReference type="SAM" id="MobiDB-lite"/>
    </source>
</evidence>
<feature type="compositionally biased region" description="Basic and acidic residues" evidence="2">
    <location>
        <begin position="211"/>
        <end position="220"/>
    </location>
</feature>
<reference evidence="4 6" key="1">
    <citation type="submission" date="2020-04" db="EMBL/GenBank/DDBJ databases">
        <title>Genome Assembly and Annotation of Botryosphaeria dothidea sdau 11-99, a Latent Pathogen of Apple Fruit Ring Rot in China.</title>
        <authorList>
            <person name="Yu C."/>
            <person name="Diao Y."/>
            <person name="Lu Q."/>
            <person name="Zhao J."/>
            <person name="Cui S."/>
            <person name="Peng C."/>
            <person name="He B."/>
            <person name="Liu H."/>
        </authorList>
    </citation>
    <scope>NUCLEOTIDE SEQUENCE [LARGE SCALE GENOMIC DNA]</scope>
    <source>
        <strain evidence="4">Sdau11-99</strain>
        <strain evidence="6">sdau11-99</strain>
    </source>
</reference>
<evidence type="ECO:0000259" key="3">
    <source>
        <dbReference type="Pfam" id="PF07859"/>
    </source>
</evidence>
<dbReference type="InterPro" id="IPR013094">
    <property type="entry name" value="AB_hydrolase_3"/>
</dbReference>
<gene>
    <name evidence="5" type="ORF">GTA08_BOTSDO06246</name>
    <name evidence="4" type="ORF">GTA08_BOTSDO10252</name>
</gene>
<sequence>MDTKTYTFHTFGDGQEVQATAHFDLQNKDGTKGIAILFHGGGFAIGSKDTVPESQISAPAELGFVTIAANYRLCPHVSLWDGPLADARNVYFWSRKKLPHLLQDDVGVTLNADKIVAIGYSAGSTLALHLVRAFIQAMTSPTEVHNKLTCNPRGTLSPPPRAIADFYGTKLFSDPFWFSPPPALSSLPDFSASLTSRIFEEPPATFTQSSMEKESADAAKEKRKGMPQPDFSNPRNAWLFDNLKKGTQLAACVQDGDYDRCDAVTAFGKTFPPTVFVHGTGDDLVGPRISEEAFKLLKEKGGVTELILAEDCAHGFDIGLEREEEGFDKRFKGKFMRFHLSRGLATDAY</sequence>
<dbReference type="Pfam" id="PF07859">
    <property type="entry name" value="Abhydrolase_3"/>
    <property type="match status" value="1"/>
</dbReference>
<organism evidence="4 6">
    <name type="scientific">Botryosphaeria dothidea</name>
    <dbReference type="NCBI Taxonomy" id="55169"/>
    <lineage>
        <taxon>Eukaryota</taxon>
        <taxon>Fungi</taxon>
        <taxon>Dikarya</taxon>
        <taxon>Ascomycota</taxon>
        <taxon>Pezizomycotina</taxon>
        <taxon>Dothideomycetes</taxon>
        <taxon>Dothideomycetes incertae sedis</taxon>
        <taxon>Botryosphaeriales</taxon>
        <taxon>Botryosphaeriaceae</taxon>
        <taxon>Botryosphaeria</taxon>
    </lineage>
</organism>
<dbReference type="SUPFAM" id="SSF53474">
    <property type="entry name" value="alpha/beta-Hydrolases"/>
    <property type="match status" value="1"/>
</dbReference>
<dbReference type="InterPro" id="IPR029058">
    <property type="entry name" value="AB_hydrolase_fold"/>
</dbReference>
<dbReference type="Proteomes" id="UP000572817">
    <property type="component" value="Unassembled WGS sequence"/>
</dbReference>
<dbReference type="Gene3D" id="3.40.50.1820">
    <property type="entry name" value="alpha/beta hydrolase"/>
    <property type="match status" value="1"/>
</dbReference>
<protein>
    <recommendedName>
        <fullName evidence="3">Alpha/beta hydrolase fold-3 domain-containing protein</fullName>
    </recommendedName>
</protein>
<name>A0A8H4IJ47_9PEZI</name>
<dbReference type="PANTHER" id="PTHR48081:SF3">
    <property type="entry name" value="ALPHA_BETA HYDROLASE FOLD-3 DOMAIN-CONTAINING PROTEIN"/>
    <property type="match status" value="1"/>
</dbReference>
<dbReference type="EMBL" id="WWBZ02000040">
    <property type="protein sequence ID" value="KAF4305765.1"/>
    <property type="molecule type" value="Genomic_DNA"/>
</dbReference>
<dbReference type="PANTHER" id="PTHR48081">
    <property type="entry name" value="AB HYDROLASE SUPERFAMILY PROTEIN C4A8.06C"/>
    <property type="match status" value="1"/>
</dbReference>
<feature type="domain" description="Alpha/beta hydrolase fold-3" evidence="3">
    <location>
        <begin position="36"/>
        <end position="138"/>
    </location>
</feature>
<dbReference type="OrthoDB" id="19653at2759"/>
<feature type="region of interest" description="Disordered" evidence="2">
    <location>
        <begin position="204"/>
        <end position="231"/>
    </location>
</feature>